<dbReference type="Proteomes" id="UP000007347">
    <property type="component" value="Chromosome"/>
</dbReference>
<dbReference type="EMBL" id="FO203503">
    <property type="protein sequence ID" value="CCK80434.1"/>
    <property type="molecule type" value="Genomic_DNA"/>
</dbReference>
<keyword evidence="1" id="KW-0812">Transmembrane</keyword>
<evidence type="ECO:0000313" key="4">
    <source>
        <dbReference type="Proteomes" id="UP000007347"/>
    </source>
</evidence>
<gene>
    <name evidence="3" type="ordered locus">TOL2_C22730</name>
</gene>
<keyword evidence="1" id="KW-0472">Membrane</keyword>
<keyword evidence="4" id="KW-1185">Reference proteome</keyword>
<keyword evidence="1" id="KW-1133">Transmembrane helix</keyword>
<feature type="domain" description="TadE-like" evidence="2">
    <location>
        <begin position="7"/>
        <end position="49"/>
    </location>
</feature>
<sequence>MLKNQRGGAAVEFAIVLPLLALILFGTIDFALLFYNKQVLTNASREGARAAIIANNWDSKDSNGFPTGNATEPVNIIKFYCLNHLVNLGGDNNLKNDPTIVDAGNFIIATVTYDYDHLFSSIIGISKTTLTGKTVMRQEWDDS</sequence>
<dbReference type="Pfam" id="PF07811">
    <property type="entry name" value="TadE"/>
    <property type="match status" value="1"/>
</dbReference>
<dbReference type="RefSeq" id="WP_014957746.1">
    <property type="nucleotide sequence ID" value="NC_018645.1"/>
</dbReference>
<dbReference type="AlphaFoldDB" id="K0N917"/>
<evidence type="ECO:0000256" key="1">
    <source>
        <dbReference type="SAM" id="Phobius"/>
    </source>
</evidence>
<evidence type="ECO:0000313" key="3">
    <source>
        <dbReference type="EMBL" id="CCK80434.1"/>
    </source>
</evidence>
<dbReference type="InterPro" id="IPR012495">
    <property type="entry name" value="TadE-like_dom"/>
</dbReference>
<dbReference type="OrthoDB" id="6165442at2"/>
<reference evidence="3 4" key="1">
    <citation type="journal article" date="2013" name="Environ. Microbiol.">
        <title>Complete genome, catabolic sub-proteomes and key-metabolites of Desulfobacula toluolica Tol2, a marine, aromatic compound-degrading, sulfate-reducing bacterium.</title>
        <authorList>
            <person name="Wohlbrand L."/>
            <person name="Jacob J.H."/>
            <person name="Kube M."/>
            <person name="Mussmann M."/>
            <person name="Jarling R."/>
            <person name="Beck A."/>
            <person name="Amann R."/>
            <person name="Wilkes H."/>
            <person name="Reinhardt R."/>
            <person name="Rabus R."/>
        </authorList>
    </citation>
    <scope>NUCLEOTIDE SEQUENCE [LARGE SCALE GENOMIC DNA]</scope>
    <source>
        <strain evidence="4">DSM 7467 / Tol2</strain>
    </source>
</reference>
<dbReference type="HOGENOM" id="CLU_122851_0_0_7"/>
<protein>
    <submittedName>
        <fullName evidence="3">Putative TadE family protein</fullName>
    </submittedName>
</protein>
<proteinExistence type="predicted"/>
<feature type="transmembrane region" description="Helical" evidence="1">
    <location>
        <begin position="13"/>
        <end position="35"/>
    </location>
</feature>
<name>K0N917_DESTT</name>
<accession>K0N917</accession>
<dbReference type="KEGG" id="dto:TOL2_C22730"/>
<evidence type="ECO:0000259" key="2">
    <source>
        <dbReference type="Pfam" id="PF07811"/>
    </source>
</evidence>
<dbReference type="STRING" id="651182.TOL2_C22730"/>
<organism evidence="3 4">
    <name type="scientific">Desulfobacula toluolica (strain DSM 7467 / Tol2)</name>
    <dbReference type="NCBI Taxonomy" id="651182"/>
    <lineage>
        <taxon>Bacteria</taxon>
        <taxon>Pseudomonadati</taxon>
        <taxon>Thermodesulfobacteriota</taxon>
        <taxon>Desulfobacteria</taxon>
        <taxon>Desulfobacterales</taxon>
        <taxon>Desulfobacteraceae</taxon>
        <taxon>Desulfobacula</taxon>
    </lineage>
</organism>